<evidence type="ECO:0000256" key="1">
    <source>
        <dbReference type="SAM" id="MobiDB-lite"/>
    </source>
</evidence>
<geneLocation type="plasmid" evidence="2">
    <name>pC1-1</name>
</geneLocation>
<feature type="region of interest" description="Disordered" evidence="1">
    <location>
        <begin position="1"/>
        <end position="27"/>
    </location>
</feature>
<name>G9C9Q0_DELAC</name>
<dbReference type="EMBL" id="HQ891317">
    <property type="protein sequence ID" value="AEA41929.1"/>
    <property type="molecule type" value="Genomic_DNA"/>
</dbReference>
<keyword evidence="3" id="KW-0614">Plasmid</keyword>
<geneLocation type="plasmid" evidence="3">
    <name>pLME1</name>
</geneLocation>
<reference evidence="2" key="2">
    <citation type="submission" date="2011-01" db="EMBL/GenBank/DDBJ databases">
        <title>Family of IncP-1 plasmids involved in chloroaniline degradation.</title>
        <authorList>
            <person name="Krol J.E."/>
            <person name="Rogers L.M."/>
            <person name="Sen D."/>
            <person name="Top E.M."/>
        </authorList>
    </citation>
    <scope>NUCLEOTIDE SEQUENCE</scope>
    <source>
        <strain evidence="2">CA28</strain>
        <plasmid evidence="2">pC1-1</plasmid>
    </source>
</reference>
<geneLocation type="plasmid" evidence="4">
    <name>pNB8c</name>
</geneLocation>
<sequence length="51" mass="5389">MPPGPRTSSCSIAISGDARRRGRPSPVPTMAAALPAWISHRHFGVSSFSVQ</sequence>
<dbReference type="EMBL" id="JF274990">
    <property type="protein sequence ID" value="AEX00663.1"/>
    <property type="molecule type" value="Genomic_DNA"/>
</dbReference>
<evidence type="ECO:0000313" key="4">
    <source>
        <dbReference type="EMBL" id="AEX00663.1"/>
    </source>
</evidence>
<evidence type="ECO:0000313" key="3">
    <source>
        <dbReference type="EMBL" id="AEX00515.1"/>
    </source>
</evidence>
<dbReference type="EMBL" id="JF274988">
    <property type="protein sequence ID" value="AEX00515.1"/>
    <property type="molecule type" value="Genomic_DNA"/>
</dbReference>
<protein>
    <submittedName>
        <fullName evidence="3">Uncharacterized protein</fullName>
    </submittedName>
</protein>
<proteinExistence type="predicted"/>
<accession>G9C9Q0</accession>
<organism evidence="3">
    <name type="scientific">Delftia acidovorans</name>
    <name type="common">Pseudomonas acidovorans</name>
    <name type="synonym">Comamonas acidovorans</name>
    <dbReference type="NCBI Taxonomy" id="80866"/>
    <lineage>
        <taxon>Bacteria</taxon>
        <taxon>Pseudomonadati</taxon>
        <taxon>Pseudomonadota</taxon>
        <taxon>Betaproteobacteria</taxon>
        <taxon>Burkholderiales</taxon>
        <taxon>Comamonadaceae</taxon>
        <taxon>Delftia</taxon>
    </lineage>
</organism>
<reference evidence="3" key="1">
    <citation type="journal article" date="2001" name="Appl. Environ. Microbiol.">
        <title>Genetic diversity among 3-chloroaniline- and aniline-degrading strains of the Comamonadaceae.</title>
        <authorList>
            <person name="Boon N."/>
            <person name="Goris J."/>
            <person name="De Vos P."/>
            <person name="Verstraete W."/>
            <person name="Top E.M."/>
        </authorList>
    </citation>
    <scope>NUCLEOTIDE SEQUENCE</scope>
    <source>
        <strain evidence="4">B8c</strain>
        <strain evidence="3">LME1</strain>
        <plasmid evidence="3">pLME1</plasmid>
        <plasmid evidence="4">pNB8c</plasmid>
    </source>
</reference>
<evidence type="ECO:0000313" key="2">
    <source>
        <dbReference type="EMBL" id="AEA41929.1"/>
    </source>
</evidence>
<reference evidence="3" key="3">
    <citation type="journal article" date="2012" name="Appl. Environ. Microbiol.">
        <title>Role of IncP-1beta Plasmids pWDL7::rfp and pNB8c in Chloroaniline Catabolism as Determined by Genomic and Functional Analyses.</title>
        <authorList>
            <person name="Krol J.E."/>
            <person name="Penrod J.T."/>
            <person name="McCaslin H."/>
            <person name="Rogers L.M."/>
            <person name="Yano H."/>
            <person name="Stancik A.D."/>
            <person name="Dejonghe W."/>
            <person name="Brown C.J."/>
            <person name="Parales R.E."/>
            <person name="Wuertz S."/>
            <person name="Top E.M."/>
        </authorList>
    </citation>
    <scope>NUCLEOTIDE SEQUENCE</scope>
    <source>
        <strain evidence="4">B8c</strain>
        <strain evidence="3">LME1</strain>
        <plasmid evidence="3">pLME1</plasmid>
        <plasmid evidence="4">pNB8c</plasmid>
    </source>
</reference>
<dbReference type="AlphaFoldDB" id="G9C9Q0"/>
<feature type="compositionally biased region" description="Polar residues" evidence="1">
    <location>
        <begin position="1"/>
        <end position="12"/>
    </location>
</feature>